<evidence type="ECO:0008006" key="3">
    <source>
        <dbReference type="Google" id="ProtNLM"/>
    </source>
</evidence>
<dbReference type="AlphaFoldDB" id="R8YVS2"/>
<sequence length="133" mass="15065">MSDEQKLETELQSKGLNAPRLTPQNIDSVILSEHYFNAEQGVRSAYRDNNDVHLGSTINAKAAEGLPSITFCVLILNNGFKIVGVNCASVSPENFDEQLGRKLAYEDARRKIWELEGYLLKERLYQSELDKQF</sequence>
<gene>
    <name evidence="1" type="ORF">F929_03438</name>
</gene>
<name>R8YVS2_9GAMM</name>
<protein>
    <recommendedName>
        <fullName evidence="3">Phage family protein</fullName>
    </recommendedName>
</protein>
<evidence type="ECO:0000313" key="1">
    <source>
        <dbReference type="EMBL" id="EOQ73495.1"/>
    </source>
</evidence>
<organism evidence="1 2">
    <name type="scientific">Acinetobacter lactucae</name>
    <dbReference type="NCBI Taxonomy" id="1785128"/>
    <lineage>
        <taxon>Bacteria</taxon>
        <taxon>Pseudomonadati</taxon>
        <taxon>Pseudomonadota</taxon>
        <taxon>Gammaproteobacteria</taxon>
        <taxon>Moraxellales</taxon>
        <taxon>Moraxellaceae</taxon>
        <taxon>Acinetobacter</taxon>
        <taxon>Acinetobacter calcoaceticus/baumannii complex</taxon>
    </lineage>
</organism>
<evidence type="ECO:0000313" key="2">
    <source>
        <dbReference type="Proteomes" id="UP000013986"/>
    </source>
</evidence>
<dbReference type="RefSeq" id="WP_016145989.1">
    <property type="nucleotide sequence ID" value="NZ_KB976991.1"/>
</dbReference>
<accession>R8YVS2</accession>
<dbReference type="Proteomes" id="UP000013986">
    <property type="component" value="Unassembled WGS sequence"/>
</dbReference>
<comment type="caution">
    <text evidence="1">The sequence shown here is derived from an EMBL/GenBank/DDBJ whole genome shotgun (WGS) entry which is preliminary data.</text>
</comment>
<proteinExistence type="predicted"/>
<dbReference type="OrthoDB" id="5688154at2"/>
<dbReference type="EMBL" id="APQO01000006">
    <property type="protein sequence ID" value="EOQ73495.1"/>
    <property type="molecule type" value="Genomic_DNA"/>
</dbReference>
<dbReference type="Pfam" id="PF13876">
    <property type="entry name" value="Phage_gp49_66"/>
    <property type="match status" value="1"/>
</dbReference>
<reference evidence="1 2" key="1">
    <citation type="submission" date="2013-02" db="EMBL/GenBank/DDBJ databases">
        <title>The Genome Sequence of Acinetobacter pittii ANC 4052.</title>
        <authorList>
            <consortium name="The Broad Institute Genome Sequencing Platform"/>
            <consortium name="The Broad Institute Genome Sequencing Center for Infectious Disease"/>
            <person name="Cerqueira G."/>
            <person name="Feldgarden M."/>
            <person name="Courvalin P."/>
            <person name="Perichon B."/>
            <person name="Grillot-Courvalin C."/>
            <person name="Clermont D."/>
            <person name="Rocha E."/>
            <person name="Yoon E.-J."/>
            <person name="Nemec A."/>
            <person name="Walker B."/>
            <person name="Young S.K."/>
            <person name="Zeng Q."/>
            <person name="Gargeya S."/>
            <person name="Fitzgerald M."/>
            <person name="Haas B."/>
            <person name="Abouelleil A."/>
            <person name="Alvarado L."/>
            <person name="Arachchi H.M."/>
            <person name="Berlin A.M."/>
            <person name="Chapman S.B."/>
            <person name="Dewar J."/>
            <person name="Goldberg J."/>
            <person name="Griggs A."/>
            <person name="Gujja S."/>
            <person name="Hansen M."/>
            <person name="Howarth C."/>
            <person name="Imamovic A."/>
            <person name="Larimer J."/>
            <person name="McCowan C."/>
            <person name="Murphy C."/>
            <person name="Neiman D."/>
            <person name="Pearson M."/>
            <person name="Priest M."/>
            <person name="Roberts A."/>
            <person name="Saif S."/>
            <person name="Shea T."/>
            <person name="Sisk P."/>
            <person name="Sykes S."/>
            <person name="Wortman J."/>
            <person name="Nusbaum C."/>
            <person name="Birren B."/>
        </authorList>
    </citation>
    <scope>NUCLEOTIDE SEQUENCE [LARGE SCALE GENOMIC DNA]</scope>
    <source>
        <strain evidence="1 2">ANC 4052</strain>
    </source>
</reference>
<dbReference type="InterPro" id="IPR025915">
    <property type="entry name" value="Phage_gp49_66"/>
</dbReference>
<dbReference type="HOGENOM" id="CLU_131915_0_1_6"/>
<dbReference type="PATRIC" id="fig|1217689.3.peg.3379"/>